<evidence type="ECO:0000256" key="1">
    <source>
        <dbReference type="SAM" id="Phobius"/>
    </source>
</evidence>
<gene>
    <name evidence="2" type="ORF">CEXT_205801</name>
</gene>
<dbReference type="EMBL" id="BPLR01016455">
    <property type="protein sequence ID" value="GIY84012.1"/>
    <property type="molecule type" value="Genomic_DNA"/>
</dbReference>
<comment type="caution">
    <text evidence="2">The sequence shown here is derived from an EMBL/GenBank/DDBJ whole genome shotgun (WGS) entry which is preliminary data.</text>
</comment>
<protein>
    <submittedName>
        <fullName evidence="2">Uncharacterized protein</fullName>
    </submittedName>
</protein>
<evidence type="ECO:0000313" key="2">
    <source>
        <dbReference type="EMBL" id="GIY84012.1"/>
    </source>
</evidence>
<proteinExistence type="predicted"/>
<dbReference type="Proteomes" id="UP001054945">
    <property type="component" value="Unassembled WGS sequence"/>
</dbReference>
<keyword evidence="1" id="KW-0472">Membrane</keyword>
<keyword evidence="3" id="KW-1185">Reference proteome</keyword>
<organism evidence="2 3">
    <name type="scientific">Caerostris extrusa</name>
    <name type="common">Bark spider</name>
    <name type="synonym">Caerostris bankana</name>
    <dbReference type="NCBI Taxonomy" id="172846"/>
    <lineage>
        <taxon>Eukaryota</taxon>
        <taxon>Metazoa</taxon>
        <taxon>Ecdysozoa</taxon>
        <taxon>Arthropoda</taxon>
        <taxon>Chelicerata</taxon>
        <taxon>Arachnida</taxon>
        <taxon>Araneae</taxon>
        <taxon>Araneomorphae</taxon>
        <taxon>Entelegynae</taxon>
        <taxon>Araneoidea</taxon>
        <taxon>Araneidae</taxon>
        <taxon>Caerostris</taxon>
    </lineage>
</organism>
<accession>A0AAV4WMV2</accession>
<evidence type="ECO:0000313" key="3">
    <source>
        <dbReference type="Proteomes" id="UP001054945"/>
    </source>
</evidence>
<feature type="transmembrane region" description="Helical" evidence="1">
    <location>
        <begin position="38"/>
        <end position="58"/>
    </location>
</feature>
<keyword evidence="1" id="KW-0812">Transmembrane</keyword>
<keyword evidence="1" id="KW-1133">Transmembrane helix</keyword>
<reference evidence="2 3" key="1">
    <citation type="submission" date="2021-06" db="EMBL/GenBank/DDBJ databases">
        <title>Caerostris extrusa draft genome.</title>
        <authorList>
            <person name="Kono N."/>
            <person name="Arakawa K."/>
        </authorList>
    </citation>
    <scope>NUCLEOTIDE SEQUENCE [LARGE SCALE GENOMIC DNA]</scope>
</reference>
<name>A0AAV4WMV2_CAEEX</name>
<dbReference type="AlphaFoldDB" id="A0AAV4WMV2"/>
<sequence length="130" mass="14824">MANPARARARRVPRVSDRSAAISLNSCPAELHISRNSIVSVLFSFLFFFALLCFLFCLNPPNYKHFLWDFLNGAGELSRQSQESVPPHLLLMLVIGRRQSGNTIPQRREKVVMYRGGTEKHFGMTTFRDP</sequence>